<keyword evidence="2" id="KW-0614">Plasmid</keyword>
<feature type="transmembrane region" description="Helical" evidence="1">
    <location>
        <begin position="85"/>
        <end position="104"/>
    </location>
</feature>
<sequence length="158" mass="17169">MRMIFGAVAGLCATMVMTMAMRRLYAMLPPGERYPLPPSEILVSLCGSTNDRAHTTRTVLAHFLYGSLSGAIYPLVRSKLEGPGYGLAIWAASYLGWIPAAGILAPATEHPLSRNLLMLVAHVAWGTALAAGFRELELSRNDIFTRDPAPDVRSRQIT</sequence>
<dbReference type="AlphaFoldDB" id="A0A2L0HAR9"/>
<evidence type="ECO:0000256" key="1">
    <source>
        <dbReference type="SAM" id="Phobius"/>
    </source>
</evidence>
<protein>
    <recommendedName>
        <fullName evidence="4">DUF1440 domain-containing protein</fullName>
    </recommendedName>
</protein>
<feature type="transmembrane region" description="Helical" evidence="1">
    <location>
        <begin position="59"/>
        <end position="76"/>
    </location>
</feature>
<name>A0A2L0HAR9_RHIFR</name>
<reference evidence="2 3" key="1">
    <citation type="submission" date="2017-10" db="EMBL/GenBank/DDBJ databases">
        <title>Analysis of the genome sequences of Rhizobium populations associated to common bean (phaseolus vulgaris).</title>
        <authorList>
            <person name="Bustos P."/>
            <person name="Santamaria R.I."/>
            <person name="Miranda-Sanchez F."/>
            <person name="Perez-Carrascal O."/>
            <person name="Juarez S."/>
            <person name="Lozano L."/>
            <person name="Martinez-Flores I."/>
            <person name="Vinuesa P."/>
            <person name="Martinez-Romero E."/>
            <person name="Cevallos M.A."/>
            <person name="Romero D."/>
            <person name="Davila G."/>
            <person name="Gonzalez V."/>
        </authorList>
    </citation>
    <scope>NUCLEOTIDE SEQUENCE [LARGE SCALE GENOMIC DNA]</scope>
    <source>
        <strain evidence="2 3">NXT3</strain>
        <plasmid evidence="3">Plasmid psfrenxt3a</plasmid>
    </source>
</reference>
<dbReference type="EMBL" id="CP024308">
    <property type="protein sequence ID" value="AUX78601.1"/>
    <property type="molecule type" value="Genomic_DNA"/>
</dbReference>
<geneLocation type="plasmid" evidence="3">
    <name>psfrenxt3a</name>
</geneLocation>
<evidence type="ECO:0008006" key="4">
    <source>
        <dbReference type="Google" id="ProtNLM"/>
    </source>
</evidence>
<dbReference type="Proteomes" id="UP000239340">
    <property type="component" value="Plasmid pSfreNXT3a"/>
</dbReference>
<proteinExistence type="predicted"/>
<keyword evidence="1" id="KW-0472">Membrane</keyword>
<organism evidence="2 3">
    <name type="scientific">Rhizobium fredii</name>
    <name type="common">Sinorhizobium fredii</name>
    <dbReference type="NCBI Taxonomy" id="380"/>
    <lineage>
        <taxon>Bacteria</taxon>
        <taxon>Pseudomonadati</taxon>
        <taxon>Pseudomonadota</taxon>
        <taxon>Alphaproteobacteria</taxon>
        <taxon>Hyphomicrobiales</taxon>
        <taxon>Rhizobiaceae</taxon>
        <taxon>Sinorhizobium/Ensifer group</taxon>
        <taxon>Sinorhizobium</taxon>
    </lineage>
</organism>
<evidence type="ECO:0000313" key="3">
    <source>
        <dbReference type="Proteomes" id="UP000239340"/>
    </source>
</evidence>
<keyword evidence="1" id="KW-0812">Transmembrane</keyword>
<keyword evidence="1" id="KW-1133">Transmembrane helix</keyword>
<evidence type="ECO:0000313" key="2">
    <source>
        <dbReference type="EMBL" id="AUX78601.1"/>
    </source>
</evidence>
<dbReference type="RefSeq" id="WP_104840264.1">
    <property type="nucleotide sequence ID" value="NZ_CP024308.1"/>
</dbReference>
<accession>A0A2L0HAR9</accession>
<gene>
    <name evidence="2" type="ORF">NXT3_PA00313</name>
</gene>